<reference evidence="4 5" key="1">
    <citation type="submission" date="2019-10" db="EMBL/GenBank/DDBJ databases">
        <title>Nocardia macrotermitis sp. nov. and Nocardia aurantia sp. nov., isolated from the gut of fungus growing-termite Macrotermes natalensis.</title>
        <authorList>
            <person name="Benndorf R."/>
            <person name="Schwitalla J."/>
            <person name="Martin K."/>
            <person name="De Beer W."/>
            <person name="Kaster A.-K."/>
            <person name="Vollmers J."/>
            <person name="Poulsen M."/>
            <person name="Beemelmanns C."/>
        </authorList>
    </citation>
    <scope>NUCLEOTIDE SEQUENCE [LARGE SCALE GENOMIC DNA]</scope>
    <source>
        <strain evidence="4 5">RB20</strain>
    </source>
</reference>
<feature type="compositionally biased region" description="Polar residues" evidence="1">
    <location>
        <begin position="138"/>
        <end position="160"/>
    </location>
</feature>
<dbReference type="Pfam" id="PF26527">
    <property type="entry name" value="DUF8176"/>
    <property type="match status" value="1"/>
</dbReference>
<feature type="compositionally biased region" description="Pro residues" evidence="1">
    <location>
        <begin position="82"/>
        <end position="94"/>
    </location>
</feature>
<evidence type="ECO:0000256" key="1">
    <source>
        <dbReference type="SAM" id="MobiDB-lite"/>
    </source>
</evidence>
<sequence length="428" mass="44655">MASKDDSEHDESGESGFGPPTSGFGPPVGEFGPPMDAFGPPTGGGAVGWQPADAPERPAVGWQPADGGERPSLGWQPVDQQPAPPVQPTVPAPPQQYRAPDSTGSREIVQPPQQYRAPDSTGSREIVQPPQQYRAPDSTGSREIVQPQQYSTGSQETVRYSDQAGGQGGPDTGTWQAVPPRPPTRPEQSQSGQPRSLWDDDDLAKKLAAPREPSVAARGSASGKSSSSGSLWDDDDMALDFGSSSGRQTSAPTSDGSRRNRGVLYGGIAAGVVVVLAIVGVIVYAMRGGDHPSPNPTATPGAQAPTQDGGASCQTYKSGGTTVGNGPGDTNSGVGAILGFEHAIYTDRSAAKALTFVKPNTVNVAQQVIDQYPVGTTYCLRINELTANSFLVVITENTPDGKTQTYREAFDTQQVDGKYLIARAPQGL</sequence>
<evidence type="ECO:0000313" key="5">
    <source>
        <dbReference type="Proteomes" id="UP000438448"/>
    </source>
</evidence>
<protein>
    <recommendedName>
        <fullName evidence="3">DUF8176 domain-containing protein</fullName>
    </recommendedName>
</protein>
<dbReference type="AlphaFoldDB" id="A0A7K0DCL0"/>
<keyword evidence="5" id="KW-1185">Reference proteome</keyword>
<dbReference type="RefSeq" id="WP_153415132.1">
    <property type="nucleotide sequence ID" value="NZ_WEGK01000019.1"/>
</dbReference>
<accession>A0A7K0DCL0</accession>
<evidence type="ECO:0000256" key="2">
    <source>
        <dbReference type="SAM" id="Phobius"/>
    </source>
</evidence>
<gene>
    <name evidence="4" type="ORF">NRB20_64770</name>
</gene>
<feature type="region of interest" description="Disordered" evidence="1">
    <location>
        <begin position="293"/>
        <end position="328"/>
    </location>
</feature>
<feature type="transmembrane region" description="Helical" evidence="2">
    <location>
        <begin position="263"/>
        <end position="286"/>
    </location>
</feature>
<name>A0A7K0DCL0_9NOCA</name>
<keyword evidence="2" id="KW-0472">Membrane</keyword>
<evidence type="ECO:0000259" key="3">
    <source>
        <dbReference type="Pfam" id="PF26527"/>
    </source>
</evidence>
<keyword evidence="2" id="KW-1133">Transmembrane helix</keyword>
<dbReference type="Proteomes" id="UP000438448">
    <property type="component" value="Unassembled WGS sequence"/>
</dbReference>
<feature type="compositionally biased region" description="Polar residues" evidence="1">
    <location>
        <begin position="242"/>
        <end position="255"/>
    </location>
</feature>
<evidence type="ECO:0000313" key="4">
    <source>
        <dbReference type="EMBL" id="MQY23349.1"/>
    </source>
</evidence>
<feature type="region of interest" description="Disordered" evidence="1">
    <location>
        <begin position="1"/>
        <end position="260"/>
    </location>
</feature>
<keyword evidence="2" id="KW-0812">Transmembrane</keyword>
<comment type="caution">
    <text evidence="4">The sequence shown here is derived from an EMBL/GenBank/DDBJ whole genome shotgun (WGS) entry which is preliminary data.</text>
</comment>
<feature type="compositionally biased region" description="Low complexity" evidence="1">
    <location>
        <begin position="214"/>
        <end position="230"/>
    </location>
</feature>
<dbReference type="OrthoDB" id="4382015at2"/>
<feature type="domain" description="DUF8176" evidence="3">
    <location>
        <begin position="311"/>
        <end position="423"/>
    </location>
</feature>
<organism evidence="4 5">
    <name type="scientific">Nocardia macrotermitis</name>
    <dbReference type="NCBI Taxonomy" id="2585198"/>
    <lineage>
        <taxon>Bacteria</taxon>
        <taxon>Bacillati</taxon>
        <taxon>Actinomycetota</taxon>
        <taxon>Actinomycetes</taxon>
        <taxon>Mycobacteriales</taxon>
        <taxon>Nocardiaceae</taxon>
        <taxon>Nocardia</taxon>
    </lineage>
</organism>
<dbReference type="EMBL" id="WEGK01000019">
    <property type="protein sequence ID" value="MQY23349.1"/>
    <property type="molecule type" value="Genomic_DNA"/>
</dbReference>
<feature type="compositionally biased region" description="Polar residues" evidence="1">
    <location>
        <begin position="296"/>
        <end position="306"/>
    </location>
</feature>
<proteinExistence type="predicted"/>
<feature type="compositionally biased region" description="Basic and acidic residues" evidence="1">
    <location>
        <begin position="1"/>
        <end position="12"/>
    </location>
</feature>
<feature type="compositionally biased region" description="Low complexity" evidence="1">
    <location>
        <begin position="17"/>
        <end position="34"/>
    </location>
</feature>
<dbReference type="InterPro" id="IPR058489">
    <property type="entry name" value="DUF8176"/>
</dbReference>